<dbReference type="Proteomes" id="UP000419743">
    <property type="component" value="Unassembled WGS sequence"/>
</dbReference>
<name>A0A7M4DP69_9MICO</name>
<proteinExistence type="predicted"/>
<evidence type="ECO:0000313" key="4">
    <source>
        <dbReference type="EMBL" id="VZO39255.1"/>
    </source>
</evidence>
<keyword evidence="1 4" id="KW-0808">Transferase</keyword>
<evidence type="ECO:0000256" key="1">
    <source>
        <dbReference type="ARBA" id="ARBA00022679"/>
    </source>
</evidence>
<keyword evidence="5" id="KW-1185">Reference proteome</keyword>
<protein>
    <submittedName>
        <fullName evidence="4">Mycothiol acetyltransferase</fullName>
        <ecNumber evidence="4">2.3.1.189</ecNumber>
    </submittedName>
</protein>
<dbReference type="PROSITE" id="PS51186">
    <property type="entry name" value="GNAT"/>
    <property type="match status" value="1"/>
</dbReference>
<dbReference type="RefSeq" id="WP_156742589.1">
    <property type="nucleotide sequence ID" value="NZ_CACRYJ010000058.1"/>
</dbReference>
<reference evidence="4 5" key="1">
    <citation type="submission" date="2019-11" db="EMBL/GenBank/DDBJ databases">
        <authorList>
            <person name="Criscuolo A."/>
        </authorList>
    </citation>
    <scope>NUCLEOTIDE SEQUENCE [LARGE SCALE GENOMIC DNA]</scope>
    <source>
        <strain evidence="4">CIP111667</strain>
    </source>
</reference>
<dbReference type="InterPro" id="IPR016181">
    <property type="entry name" value="Acyl_CoA_acyltransferase"/>
</dbReference>
<dbReference type="SUPFAM" id="SSF55729">
    <property type="entry name" value="Acyl-CoA N-acyltransferases (Nat)"/>
    <property type="match status" value="1"/>
</dbReference>
<evidence type="ECO:0000256" key="2">
    <source>
        <dbReference type="ARBA" id="ARBA00023315"/>
    </source>
</evidence>
<dbReference type="EMBL" id="CACRYJ010000058">
    <property type="protein sequence ID" value="VZO39255.1"/>
    <property type="molecule type" value="Genomic_DNA"/>
</dbReference>
<dbReference type="EC" id="2.3.1.189" evidence="4"/>
<dbReference type="GO" id="GO:0035447">
    <property type="term" value="F:mycothiol synthase activity"/>
    <property type="evidence" value="ECO:0007669"/>
    <property type="project" value="UniProtKB-EC"/>
</dbReference>
<evidence type="ECO:0000259" key="3">
    <source>
        <dbReference type="PROSITE" id="PS51186"/>
    </source>
</evidence>
<organism evidence="4 5">
    <name type="scientific">Occultella aeris</name>
    <dbReference type="NCBI Taxonomy" id="2761496"/>
    <lineage>
        <taxon>Bacteria</taxon>
        <taxon>Bacillati</taxon>
        <taxon>Actinomycetota</taxon>
        <taxon>Actinomycetes</taxon>
        <taxon>Micrococcales</taxon>
        <taxon>Ruaniaceae</taxon>
        <taxon>Occultella</taxon>
    </lineage>
</organism>
<dbReference type="InterPro" id="IPR000182">
    <property type="entry name" value="GNAT_dom"/>
</dbReference>
<dbReference type="Gene3D" id="3.40.630.30">
    <property type="match status" value="1"/>
</dbReference>
<gene>
    <name evidence="4" type="primary">mshD_7</name>
    <name evidence="4" type="ORF">HALOF300_03951</name>
</gene>
<dbReference type="PANTHER" id="PTHR43877">
    <property type="entry name" value="AMINOALKYLPHOSPHONATE N-ACETYLTRANSFERASE-RELATED-RELATED"/>
    <property type="match status" value="1"/>
</dbReference>
<dbReference type="AlphaFoldDB" id="A0A7M4DP69"/>
<accession>A0A7M4DP69</accession>
<keyword evidence="2 4" id="KW-0012">Acyltransferase</keyword>
<evidence type="ECO:0000313" key="5">
    <source>
        <dbReference type="Proteomes" id="UP000419743"/>
    </source>
</evidence>
<dbReference type="Pfam" id="PF00583">
    <property type="entry name" value="Acetyltransf_1"/>
    <property type="match status" value="1"/>
</dbReference>
<dbReference type="CDD" id="cd04301">
    <property type="entry name" value="NAT_SF"/>
    <property type="match status" value="1"/>
</dbReference>
<dbReference type="InterPro" id="IPR050832">
    <property type="entry name" value="Bact_Acetyltransf"/>
</dbReference>
<sequence length="184" mass="18844">MTSQSSHAGHSHGLTADVSVRPSLAEDAATLGAIQVAAWRAAHAAVVPAEVLAGLDPDVFAGAWRAAITTPPTAKHRLLTACAGPEVVGFAALAPAPESNDTGEIVALYVDPEHVREGHGSRLLAACTDILGSTSASLVRTWVLEGDAAREDFLGTAGFEPLGVRRVLEVAGTQVPEAAWAATL</sequence>
<feature type="domain" description="N-acetyltransferase" evidence="3">
    <location>
        <begin position="18"/>
        <end position="182"/>
    </location>
</feature>
<comment type="caution">
    <text evidence="4">The sequence shown here is derived from an EMBL/GenBank/DDBJ whole genome shotgun (WGS) entry which is preliminary data.</text>
</comment>